<dbReference type="Gene3D" id="3.40.50.720">
    <property type="entry name" value="NAD(P)-binding Rossmann-like Domain"/>
    <property type="match status" value="1"/>
</dbReference>
<dbReference type="InterPro" id="IPR002347">
    <property type="entry name" value="SDR_fam"/>
</dbReference>
<dbReference type="InterPro" id="IPR020904">
    <property type="entry name" value="Sc_DH/Rdtase_CS"/>
</dbReference>
<proteinExistence type="inferred from homology"/>
<evidence type="ECO:0000256" key="1">
    <source>
        <dbReference type="ARBA" id="ARBA00006484"/>
    </source>
</evidence>
<dbReference type="NCBIfam" id="NF005559">
    <property type="entry name" value="PRK07231.1"/>
    <property type="match status" value="1"/>
</dbReference>
<evidence type="ECO:0000256" key="2">
    <source>
        <dbReference type="ARBA" id="ARBA00023002"/>
    </source>
</evidence>
<comment type="similarity">
    <text evidence="1">Belongs to the short-chain dehydrogenases/reductases (SDR) family.</text>
</comment>
<dbReference type="FunFam" id="3.40.50.720:FF:000084">
    <property type="entry name" value="Short-chain dehydrogenase reductase"/>
    <property type="match status" value="1"/>
</dbReference>
<dbReference type="Proteomes" id="UP001139311">
    <property type="component" value="Unassembled WGS sequence"/>
</dbReference>
<keyword evidence="2" id="KW-0560">Oxidoreductase</keyword>
<keyword evidence="4" id="KW-1185">Reference proteome</keyword>
<reference evidence="3" key="1">
    <citation type="submission" date="2021-10" db="EMBL/GenBank/DDBJ databases">
        <title>Roseicella aerolatum sp. nov., isolated from aerosols of e-waste dismantling site.</title>
        <authorList>
            <person name="Qin T."/>
        </authorList>
    </citation>
    <scope>NUCLEOTIDE SEQUENCE</scope>
    <source>
        <strain evidence="3">GB24</strain>
    </source>
</reference>
<dbReference type="RefSeq" id="WP_226609365.1">
    <property type="nucleotide sequence ID" value="NZ_JAJAQI010000022.1"/>
</dbReference>
<dbReference type="Pfam" id="PF13561">
    <property type="entry name" value="adh_short_C2"/>
    <property type="match status" value="1"/>
</dbReference>
<dbReference type="PRINTS" id="PR00080">
    <property type="entry name" value="SDRFAMILY"/>
</dbReference>
<dbReference type="PANTHER" id="PTHR43669:SF14">
    <property type="entry name" value="OXIDOREDUCTASE"/>
    <property type="match status" value="1"/>
</dbReference>
<dbReference type="PROSITE" id="PS00061">
    <property type="entry name" value="ADH_SHORT"/>
    <property type="match status" value="1"/>
</dbReference>
<dbReference type="SUPFAM" id="SSF51735">
    <property type="entry name" value="NAD(P)-binding Rossmann-fold domains"/>
    <property type="match status" value="1"/>
</dbReference>
<protein>
    <submittedName>
        <fullName evidence="3">SDR family oxidoreductase</fullName>
    </submittedName>
</protein>
<dbReference type="PRINTS" id="PR00081">
    <property type="entry name" value="GDHRDH"/>
</dbReference>
<evidence type="ECO:0000313" key="4">
    <source>
        <dbReference type="Proteomes" id="UP001139311"/>
    </source>
</evidence>
<sequence>MTEAHWPLRGQKAIVTGASSGIGAGIARAFARAGAAVGINYRSGRDAAEAIVEEICREGGEAVALGADVSDEAQVQAMFRAALDAFGRLDILVANSGLQQDAPIAEMTATQWRRVIDVNLTGQFLCAREAVRIFLAQGVTPDGPSRTAGKIVCMSSVHDVIPWAGHANYAASKGGVALLVKTLAQELAEKRIRVNAISPGAIRTPINREAWATPEAEAKLLALIPYGRIGEPEDVAEAAVWLASDASDYVVGTTLYVDGGMTLYPAFRDNG</sequence>
<dbReference type="GO" id="GO:0016491">
    <property type="term" value="F:oxidoreductase activity"/>
    <property type="evidence" value="ECO:0007669"/>
    <property type="project" value="UniProtKB-KW"/>
</dbReference>
<dbReference type="CDD" id="cd05358">
    <property type="entry name" value="GlcDH_SDR_c"/>
    <property type="match status" value="1"/>
</dbReference>
<evidence type="ECO:0000313" key="3">
    <source>
        <dbReference type="EMBL" id="MCB4823093.1"/>
    </source>
</evidence>
<organism evidence="3 4">
    <name type="scientific">Roseicella aerolata</name>
    <dbReference type="NCBI Taxonomy" id="2883479"/>
    <lineage>
        <taxon>Bacteria</taxon>
        <taxon>Pseudomonadati</taxon>
        <taxon>Pseudomonadota</taxon>
        <taxon>Alphaproteobacteria</taxon>
        <taxon>Acetobacterales</taxon>
        <taxon>Roseomonadaceae</taxon>
        <taxon>Roseicella</taxon>
    </lineage>
</organism>
<comment type="caution">
    <text evidence="3">The sequence shown here is derived from an EMBL/GenBank/DDBJ whole genome shotgun (WGS) entry which is preliminary data.</text>
</comment>
<dbReference type="AlphaFoldDB" id="A0A9X1IGR7"/>
<name>A0A9X1IGR7_9PROT</name>
<dbReference type="EMBL" id="JAJAQI010000022">
    <property type="protein sequence ID" value="MCB4823093.1"/>
    <property type="molecule type" value="Genomic_DNA"/>
</dbReference>
<dbReference type="PANTHER" id="PTHR43669">
    <property type="entry name" value="5-KETO-D-GLUCONATE 5-REDUCTASE"/>
    <property type="match status" value="1"/>
</dbReference>
<gene>
    <name evidence="3" type="ORF">LHA35_15265</name>
</gene>
<accession>A0A9X1IGR7</accession>
<dbReference type="InterPro" id="IPR036291">
    <property type="entry name" value="NAD(P)-bd_dom_sf"/>
</dbReference>
<dbReference type="NCBIfam" id="NF009466">
    <property type="entry name" value="PRK12826.1-2"/>
    <property type="match status" value="1"/>
</dbReference>